<dbReference type="CDD" id="cd06423">
    <property type="entry name" value="CESA_like"/>
    <property type="match status" value="1"/>
</dbReference>
<evidence type="ECO:0000313" key="6">
    <source>
        <dbReference type="Proteomes" id="UP001162834"/>
    </source>
</evidence>
<evidence type="ECO:0000256" key="4">
    <source>
        <dbReference type="SAM" id="Phobius"/>
    </source>
</evidence>
<dbReference type="RefSeq" id="WP_259315798.1">
    <property type="nucleotide sequence ID" value="NZ_CP087164.1"/>
</dbReference>
<dbReference type="InterPro" id="IPR029044">
    <property type="entry name" value="Nucleotide-diphossugar_trans"/>
</dbReference>
<feature type="transmembrane region" description="Helical" evidence="4">
    <location>
        <begin position="368"/>
        <end position="391"/>
    </location>
</feature>
<keyword evidence="4" id="KW-0812">Transmembrane</keyword>
<dbReference type="Gene3D" id="3.90.550.10">
    <property type="entry name" value="Spore Coat Polysaccharide Biosynthesis Protein SpsA, Chain A"/>
    <property type="match status" value="1"/>
</dbReference>
<evidence type="ECO:0000256" key="2">
    <source>
        <dbReference type="ARBA" id="ARBA00022676"/>
    </source>
</evidence>
<keyword evidence="4" id="KW-1133">Transmembrane helix</keyword>
<keyword evidence="2 5" id="KW-0328">Glycosyltransferase</keyword>
<dbReference type="KEGG" id="sbae:DSM104329_02520"/>
<keyword evidence="3 5" id="KW-0808">Transferase</keyword>
<keyword evidence="4" id="KW-0472">Membrane</keyword>
<proteinExistence type="inferred from homology"/>
<dbReference type="Proteomes" id="UP001162834">
    <property type="component" value="Chromosome"/>
</dbReference>
<comment type="similarity">
    <text evidence="1">Belongs to the glycosyltransferase 2 family.</text>
</comment>
<dbReference type="PANTHER" id="PTHR43630">
    <property type="entry name" value="POLY-BETA-1,6-N-ACETYL-D-GLUCOSAMINE SYNTHASE"/>
    <property type="match status" value="1"/>
</dbReference>
<evidence type="ECO:0000256" key="3">
    <source>
        <dbReference type="ARBA" id="ARBA00022679"/>
    </source>
</evidence>
<keyword evidence="6" id="KW-1185">Reference proteome</keyword>
<dbReference type="AlphaFoldDB" id="A0A9E7C073"/>
<feature type="transmembrane region" description="Helical" evidence="4">
    <location>
        <begin position="332"/>
        <end position="356"/>
    </location>
</feature>
<evidence type="ECO:0000313" key="5">
    <source>
        <dbReference type="EMBL" id="UGS36120.1"/>
    </source>
</evidence>
<evidence type="ECO:0000256" key="1">
    <source>
        <dbReference type="ARBA" id="ARBA00006739"/>
    </source>
</evidence>
<gene>
    <name evidence="5" type="primary">pgaC</name>
    <name evidence="5" type="ORF">DSM104329_02520</name>
</gene>
<dbReference type="PANTHER" id="PTHR43630:SF1">
    <property type="entry name" value="POLY-BETA-1,6-N-ACETYL-D-GLUCOSAMINE SYNTHASE"/>
    <property type="match status" value="1"/>
</dbReference>
<dbReference type="Pfam" id="PF13641">
    <property type="entry name" value="Glyco_tranf_2_3"/>
    <property type="match status" value="1"/>
</dbReference>
<sequence>MSGGQTAKLLLAFLGLYPVVTSAAWIAGGLLFRLFDERPEPQEPQGGWPGVSVLIPAHNEQSVIGACVRAARQIDYPVFEVLVLDDGSSDATAAAATAAAEGDPRVRVVADPVNIGKADRLNRGLRMARHGLVVITDADTHVDALALKLLVSRLLRSERVAAVAGAPHVTNRRTLLCAMQIIEASAIIGLIRRTQAVAGRVGVVAGVLGLFRRDAVVEAGGYRAEMATEDIELTYRLLLAGWHTTFEPDALVGMQVPSNLRALWAQRRRWARGQGEVLHVHLRHLVRWRQRHLWPLALEGLGSLFWIVLLAIWYLIMVLLFVVAGVDVPDVSAFTLLFSWGIAVAVVATIQVTIALSLDRRYDGRAPLALLIAPVYPVAYWMLSAAAALWAEVPALIRGPASHRVVWDIPREDLAEQAPAES</sequence>
<feature type="transmembrane region" description="Helical" evidence="4">
    <location>
        <begin position="293"/>
        <end position="326"/>
    </location>
</feature>
<accession>A0A9E7C073</accession>
<reference evidence="5" key="1">
    <citation type="journal article" date="2022" name="Int. J. Syst. Evol. Microbiol.">
        <title>Pseudomonas aegrilactucae sp. nov. and Pseudomonas morbosilactucae sp. nov., pathogens causing bacterial rot of lettuce in Japan.</title>
        <authorList>
            <person name="Sawada H."/>
            <person name="Fujikawa T."/>
            <person name="Satou M."/>
        </authorList>
    </citation>
    <scope>NUCLEOTIDE SEQUENCE</scope>
    <source>
        <strain evidence="5">0166_1</strain>
    </source>
</reference>
<dbReference type="EMBL" id="CP087164">
    <property type="protein sequence ID" value="UGS36120.1"/>
    <property type="molecule type" value="Genomic_DNA"/>
</dbReference>
<dbReference type="GO" id="GO:0016757">
    <property type="term" value="F:glycosyltransferase activity"/>
    <property type="evidence" value="ECO:0007669"/>
    <property type="project" value="UniProtKB-KW"/>
</dbReference>
<name>A0A9E7C073_9ACTN</name>
<dbReference type="SUPFAM" id="SSF53448">
    <property type="entry name" value="Nucleotide-diphospho-sugar transferases"/>
    <property type="match status" value="1"/>
</dbReference>
<dbReference type="EC" id="2.4.1.-" evidence="5"/>
<protein>
    <submittedName>
        <fullName evidence="5">Poly-beta-1,6-N-acetyl-D-glucosamine synthase</fullName>
        <ecNumber evidence="5">2.4.1.-</ecNumber>
    </submittedName>
</protein>
<organism evidence="5 6">
    <name type="scientific">Capillimicrobium parvum</name>
    <dbReference type="NCBI Taxonomy" id="2884022"/>
    <lineage>
        <taxon>Bacteria</taxon>
        <taxon>Bacillati</taxon>
        <taxon>Actinomycetota</taxon>
        <taxon>Thermoleophilia</taxon>
        <taxon>Solirubrobacterales</taxon>
        <taxon>Capillimicrobiaceae</taxon>
        <taxon>Capillimicrobium</taxon>
    </lineage>
</organism>
<feature type="transmembrane region" description="Helical" evidence="4">
    <location>
        <begin position="12"/>
        <end position="32"/>
    </location>
</feature>